<dbReference type="InterPro" id="IPR052942">
    <property type="entry name" value="LPS_cholinephosphotransferase"/>
</dbReference>
<comment type="caution">
    <text evidence="2">The sequence shown here is derived from an EMBL/GenBank/DDBJ whole genome shotgun (WGS) entry which is preliminary data.</text>
</comment>
<dbReference type="Proteomes" id="UP001152795">
    <property type="component" value="Unassembled WGS sequence"/>
</dbReference>
<reference evidence="2" key="1">
    <citation type="submission" date="2020-04" db="EMBL/GenBank/DDBJ databases">
        <authorList>
            <person name="Alioto T."/>
            <person name="Alioto T."/>
            <person name="Gomez Garrido J."/>
        </authorList>
    </citation>
    <scope>NUCLEOTIDE SEQUENCE</scope>
    <source>
        <strain evidence="2">A484AB</strain>
    </source>
</reference>
<dbReference type="EMBL" id="CACRXK020002128">
    <property type="protein sequence ID" value="CAB3992810.1"/>
    <property type="molecule type" value="Genomic_DNA"/>
</dbReference>
<dbReference type="OrthoDB" id="5986423at2759"/>
<dbReference type="InterPro" id="IPR007074">
    <property type="entry name" value="LicD/FKTN/FKRP_NTP_transf"/>
</dbReference>
<evidence type="ECO:0000313" key="2">
    <source>
        <dbReference type="EMBL" id="CAB3992810.1"/>
    </source>
</evidence>
<feature type="domain" description="LicD/FKTN/FKRP nucleotidyltransferase" evidence="1">
    <location>
        <begin position="100"/>
        <end position="206"/>
    </location>
</feature>
<dbReference type="Pfam" id="PF04991">
    <property type="entry name" value="LicD"/>
    <property type="match status" value="1"/>
</dbReference>
<dbReference type="AlphaFoldDB" id="A0A7D9HSW7"/>
<sequence>MTSRRKLIPIFIALSYGMLTVVYVSDENNLQSDIQPYKGFPSLWKKDIQIHDMVDTQQNALHLQNEYYGTGCQENPYREGLQILLQTWNLIAERRNISKFFICFGSMLGSLRNGDIIPLDTDADICMLRNDYHKLYAEESKKPLDLNDGKIHLLLQKHSPHPQPHTPRQDCYGKIVRTTTDDCSILDPHARLYIHTKIYLDIFMIETHGDVLWDEYRNVFHKREVLFPLKSCSYLGITSKCPRDHSTYLTSYYGKNFMAPLTLCKNGRWVPNVEPNGTARIFLLALITCLALLFHKCKSQLYIRLLHAVKL</sequence>
<keyword evidence="3" id="KW-1185">Reference proteome</keyword>
<accession>A0A7D9HSW7</accession>
<organism evidence="2 3">
    <name type="scientific">Paramuricea clavata</name>
    <name type="common">Red gorgonian</name>
    <name type="synonym">Violescent sea-whip</name>
    <dbReference type="NCBI Taxonomy" id="317549"/>
    <lineage>
        <taxon>Eukaryota</taxon>
        <taxon>Metazoa</taxon>
        <taxon>Cnidaria</taxon>
        <taxon>Anthozoa</taxon>
        <taxon>Octocorallia</taxon>
        <taxon>Malacalcyonacea</taxon>
        <taxon>Plexauridae</taxon>
        <taxon>Paramuricea</taxon>
    </lineage>
</organism>
<dbReference type="PANTHER" id="PTHR43404">
    <property type="entry name" value="LIPOPOLYSACCHARIDE CHOLINEPHOSPHOTRANSFERASE LICD"/>
    <property type="match status" value="1"/>
</dbReference>
<gene>
    <name evidence="2" type="ORF">PACLA_8A060285</name>
</gene>
<evidence type="ECO:0000259" key="1">
    <source>
        <dbReference type="Pfam" id="PF04991"/>
    </source>
</evidence>
<dbReference type="GO" id="GO:0009100">
    <property type="term" value="P:glycoprotein metabolic process"/>
    <property type="evidence" value="ECO:0007669"/>
    <property type="project" value="UniProtKB-ARBA"/>
</dbReference>
<protein>
    <recommendedName>
        <fullName evidence="1">LicD/FKTN/FKRP nucleotidyltransferase domain-containing protein</fullName>
    </recommendedName>
</protein>
<evidence type="ECO:0000313" key="3">
    <source>
        <dbReference type="Proteomes" id="UP001152795"/>
    </source>
</evidence>
<dbReference type="PANTHER" id="PTHR43404:SF1">
    <property type="entry name" value="MNN4P"/>
    <property type="match status" value="1"/>
</dbReference>
<proteinExistence type="predicted"/>
<name>A0A7D9HSW7_PARCT</name>